<evidence type="ECO:0000256" key="1">
    <source>
        <dbReference type="ARBA" id="ARBA00004377"/>
    </source>
</evidence>
<keyword evidence="5" id="KW-0488">Methylation</keyword>
<dbReference type="InterPro" id="IPR012902">
    <property type="entry name" value="N_methyl_site"/>
</dbReference>
<keyword evidence="6" id="KW-0997">Cell inner membrane</keyword>
<dbReference type="NCBIfam" id="TIGR02532">
    <property type="entry name" value="IV_pilin_GFxxxE"/>
    <property type="match status" value="1"/>
</dbReference>
<evidence type="ECO:0000256" key="9">
    <source>
        <dbReference type="ARBA" id="ARBA00023136"/>
    </source>
</evidence>
<dbReference type="Gene3D" id="3.10.610.10">
    <property type="entry name" value="GSPII I/J protein-like"/>
    <property type="match status" value="1"/>
</dbReference>
<sequence length="208" mass="22699">MTTLGCRHPTAPGGFTLIEVVVAVAIFAVVAAMAWGGLDRIVRAKQVIDAQSQQFRALHQAMGQFERDVRQAAARPVRDGSGLELPALIGGGSGIELTRYVGSGGWDREAPALERIAWRCEDGELQRLRWDVLDRTPASQPRVETRLDGVSECQWRFLAAGVALERWPAAGDEERPERLPSGIELRFALEGEGEYRRVLELAGGGEAP</sequence>
<gene>
    <name evidence="11" type="primary">gspJ</name>
    <name evidence="11" type="ORF">FU658_12465</name>
</gene>
<dbReference type="Proteomes" id="UP000321248">
    <property type="component" value="Unassembled WGS sequence"/>
</dbReference>
<evidence type="ECO:0000256" key="3">
    <source>
        <dbReference type="ARBA" id="ARBA00021539"/>
    </source>
</evidence>
<keyword evidence="4" id="KW-1003">Cell membrane</keyword>
<feature type="transmembrane region" description="Helical" evidence="10">
    <location>
        <begin position="20"/>
        <end position="38"/>
    </location>
</feature>
<dbReference type="EMBL" id="VRTS01000009">
    <property type="protein sequence ID" value="TXK60579.1"/>
    <property type="molecule type" value="Genomic_DNA"/>
</dbReference>
<accession>A0A5C8KMV7</accession>
<dbReference type="PANTHER" id="PTHR39583">
    <property type="entry name" value="TYPE II SECRETION SYSTEM PROTEIN J-RELATED"/>
    <property type="match status" value="1"/>
</dbReference>
<dbReference type="NCBIfam" id="TIGR01711">
    <property type="entry name" value="gspJ"/>
    <property type="match status" value="1"/>
</dbReference>
<dbReference type="AlphaFoldDB" id="A0A5C8KMV7"/>
<comment type="subcellular location">
    <subcellularLocation>
        <location evidence="1">Cell inner membrane</location>
        <topology evidence="1">Single-pass membrane protein</topology>
    </subcellularLocation>
</comment>
<dbReference type="InterPro" id="IPR010055">
    <property type="entry name" value="T2SS_protein-GspJ"/>
</dbReference>
<dbReference type="PROSITE" id="PS00409">
    <property type="entry name" value="PROKAR_NTER_METHYL"/>
    <property type="match status" value="1"/>
</dbReference>
<evidence type="ECO:0000313" key="12">
    <source>
        <dbReference type="Proteomes" id="UP000321248"/>
    </source>
</evidence>
<dbReference type="Pfam" id="PF11612">
    <property type="entry name" value="T2SSJ"/>
    <property type="match status" value="1"/>
</dbReference>
<evidence type="ECO:0000313" key="11">
    <source>
        <dbReference type="EMBL" id="TXK60579.1"/>
    </source>
</evidence>
<keyword evidence="9 10" id="KW-0472">Membrane</keyword>
<evidence type="ECO:0000256" key="4">
    <source>
        <dbReference type="ARBA" id="ARBA00022475"/>
    </source>
</evidence>
<evidence type="ECO:0000256" key="8">
    <source>
        <dbReference type="ARBA" id="ARBA00022989"/>
    </source>
</evidence>
<proteinExistence type="inferred from homology"/>
<organism evidence="11 12">
    <name type="scientific">Alkalisalibacterium limincola</name>
    <dbReference type="NCBI Taxonomy" id="2699169"/>
    <lineage>
        <taxon>Bacteria</taxon>
        <taxon>Pseudomonadati</taxon>
        <taxon>Pseudomonadota</taxon>
        <taxon>Gammaproteobacteria</taxon>
        <taxon>Lysobacterales</taxon>
        <taxon>Lysobacteraceae</taxon>
        <taxon>Alkalisalibacterium</taxon>
    </lineage>
</organism>
<dbReference type="SUPFAM" id="SSF54523">
    <property type="entry name" value="Pili subunits"/>
    <property type="match status" value="1"/>
</dbReference>
<keyword evidence="8 10" id="KW-1133">Transmembrane helix</keyword>
<keyword evidence="7 10" id="KW-0812">Transmembrane</keyword>
<evidence type="ECO:0000256" key="7">
    <source>
        <dbReference type="ARBA" id="ARBA00022692"/>
    </source>
</evidence>
<dbReference type="GO" id="GO:0005886">
    <property type="term" value="C:plasma membrane"/>
    <property type="evidence" value="ECO:0007669"/>
    <property type="project" value="UniProtKB-SubCell"/>
</dbReference>
<dbReference type="PANTHER" id="PTHR39583:SF2">
    <property type="entry name" value="TYPE II SECRETION SYSTEM PROTEIN J"/>
    <property type="match status" value="1"/>
</dbReference>
<dbReference type="OrthoDB" id="9794345at2"/>
<dbReference type="RefSeq" id="WP_147892370.1">
    <property type="nucleotide sequence ID" value="NZ_VRTS01000009.1"/>
</dbReference>
<keyword evidence="12" id="KW-1185">Reference proteome</keyword>
<dbReference type="GO" id="GO:0015627">
    <property type="term" value="C:type II protein secretion system complex"/>
    <property type="evidence" value="ECO:0007669"/>
    <property type="project" value="InterPro"/>
</dbReference>
<evidence type="ECO:0000256" key="2">
    <source>
        <dbReference type="ARBA" id="ARBA00011084"/>
    </source>
</evidence>
<dbReference type="InterPro" id="IPR045584">
    <property type="entry name" value="Pilin-like"/>
</dbReference>
<comment type="similarity">
    <text evidence="2">Belongs to the GSP J family.</text>
</comment>
<name>A0A5C8KMV7_9GAMM</name>
<evidence type="ECO:0000256" key="5">
    <source>
        <dbReference type="ARBA" id="ARBA00022481"/>
    </source>
</evidence>
<reference evidence="11 12" key="1">
    <citation type="submission" date="2019-08" db="EMBL/GenBank/DDBJ databases">
        <authorList>
            <person name="Karlyshev A.V."/>
        </authorList>
    </citation>
    <scope>NUCLEOTIDE SEQUENCE [LARGE SCALE GENOMIC DNA]</scope>
    <source>
        <strain evidence="11 12">Alg18-2.2</strain>
    </source>
</reference>
<dbReference type="Pfam" id="PF07963">
    <property type="entry name" value="N_methyl"/>
    <property type="match status" value="1"/>
</dbReference>
<protein>
    <recommendedName>
        <fullName evidence="3">Type II secretion system protein J</fullName>
    </recommendedName>
</protein>
<comment type="caution">
    <text evidence="11">The sequence shown here is derived from an EMBL/GenBank/DDBJ whole genome shotgun (WGS) entry which is preliminary data.</text>
</comment>
<evidence type="ECO:0000256" key="10">
    <source>
        <dbReference type="SAM" id="Phobius"/>
    </source>
</evidence>
<dbReference type="GO" id="GO:0015628">
    <property type="term" value="P:protein secretion by the type II secretion system"/>
    <property type="evidence" value="ECO:0007669"/>
    <property type="project" value="InterPro"/>
</dbReference>
<dbReference type="InterPro" id="IPR051621">
    <property type="entry name" value="T2SS_protein_J"/>
</dbReference>
<evidence type="ECO:0000256" key="6">
    <source>
        <dbReference type="ARBA" id="ARBA00022519"/>
    </source>
</evidence>